<feature type="compositionally biased region" description="Polar residues" evidence="8">
    <location>
        <begin position="997"/>
        <end position="1007"/>
    </location>
</feature>
<feature type="region of interest" description="Disordered" evidence="8">
    <location>
        <begin position="1157"/>
        <end position="1219"/>
    </location>
</feature>
<feature type="compositionally biased region" description="Low complexity" evidence="8">
    <location>
        <begin position="885"/>
        <end position="900"/>
    </location>
</feature>
<dbReference type="Proteomes" id="UP000092443">
    <property type="component" value="Unplaced"/>
</dbReference>
<dbReference type="InterPro" id="IPR011033">
    <property type="entry name" value="PRC_barrel-like_sf"/>
</dbReference>
<evidence type="ECO:0000256" key="1">
    <source>
        <dbReference type="ARBA" id="ARBA00004245"/>
    </source>
</evidence>
<dbReference type="InterPro" id="IPR032940">
    <property type="entry name" value="CAMSAP"/>
</dbReference>
<feature type="region of interest" description="Disordered" evidence="8">
    <location>
        <begin position="336"/>
        <end position="355"/>
    </location>
</feature>
<dbReference type="GO" id="GO:0005516">
    <property type="term" value="F:calmodulin binding"/>
    <property type="evidence" value="ECO:0007669"/>
    <property type="project" value="InterPro"/>
</dbReference>
<dbReference type="PANTHER" id="PTHR21595:SF0">
    <property type="entry name" value="PATRONIN"/>
    <property type="match status" value="1"/>
</dbReference>
<evidence type="ECO:0000256" key="3">
    <source>
        <dbReference type="ARBA" id="ARBA00022701"/>
    </source>
</evidence>
<name>A0A9C6DXR7_9MUSC</name>
<dbReference type="Pfam" id="PF25532">
    <property type="entry name" value="CH_CAMSAP2_N"/>
    <property type="match status" value="1"/>
</dbReference>
<feature type="region of interest" description="Disordered" evidence="8">
    <location>
        <begin position="1383"/>
        <end position="1423"/>
    </location>
</feature>
<feature type="compositionally biased region" description="Polar residues" evidence="8">
    <location>
        <begin position="342"/>
        <end position="355"/>
    </location>
</feature>
<dbReference type="Gene3D" id="3.10.20.360">
    <property type="entry name" value="CKK domain"/>
    <property type="match status" value="1"/>
</dbReference>
<feature type="compositionally biased region" description="Low complexity" evidence="8">
    <location>
        <begin position="1643"/>
        <end position="1654"/>
    </location>
</feature>
<feature type="compositionally biased region" description="Low complexity" evidence="8">
    <location>
        <begin position="590"/>
        <end position="606"/>
    </location>
</feature>
<feature type="compositionally biased region" description="Basic and acidic residues" evidence="8">
    <location>
        <begin position="1439"/>
        <end position="1456"/>
    </location>
</feature>
<feature type="region of interest" description="Disordered" evidence="8">
    <location>
        <begin position="1439"/>
        <end position="1561"/>
    </location>
</feature>
<evidence type="ECO:0000259" key="9">
    <source>
        <dbReference type="PROSITE" id="PS50021"/>
    </source>
</evidence>
<dbReference type="PANTHER" id="PTHR21595">
    <property type="entry name" value="PATRONIN"/>
    <property type="match status" value="1"/>
</dbReference>
<feature type="compositionally biased region" description="Low complexity" evidence="8">
    <location>
        <begin position="1008"/>
        <end position="1018"/>
    </location>
</feature>
<feature type="compositionally biased region" description="Polar residues" evidence="8">
    <location>
        <begin position="1304"/>
        <end position="1317"/>
    </location>
</feature>
<protein>
    <submittedName>
        <fullName evidence="12">Patronin isoform X1</fullName>
    </submittedName>
</protein>
<evidence type="ECO:0000256" key="8">
    <source>
        <dbReference type="SAM" id="MobiDB-lite"/>
    </source>
</evidence>
<gene>
    <name evidence="12" type="primary">LOC119641139</name>
</gene>
<feature type="region of interest" description="Disordered" evidence="8">
    <location>
        <begin position="1595"/>
        <end position="1657"/>
    </location>
</feature>
<feature type="region of interest" description="Disordered" evidence="8">
    <location>
        <begin position="446"/>
        <end position="508"/>
    </location>
</feature>
<dbReference type="KEGG" id="gfs:119641139"/>
<dbReference type="SUPFAM" id="SSF47576">
    <property type="entry name" value="Calponin-homology domain, CH-domain"/>
    <property type="match status" value="1"/>
</dbReference>
<keyword evidence="4 7" id="KW-0175">Coiled coil</keyword>
<dbReference type="SUPFAM" id="SSF50346">
    <property type="entry name" value="PRC-barrel domain"/>
    <property type="match status" value="1"/>
</dbReference>
<dbReference type="InterPro" id="IPR022613">
    <property type="entry name" value="CH_CAMSAP_2"/>
</dbReference>
<feature type="coiled-coil region" evidence="7">
    <location>
        <begin position="724"/>
        <end position="751"/>
    </location>
</feature>
<dbReference type="InterPro" id="IPR058042">
    <property type="entry name" value="CAMSAP_N"/>
</dbReference>
<feature type="compositionally biased region" description="Polar residues" evidence="8">
    <location>
        <begin position="1019"/>
        <end position="1033"/>
    </location>
</feature>
<feature type="region of interest" description="Disordered" evidence="8">
    <location>
        <begin position="864"/>
        <end position="900"/>
    </location>
</feature>
<feature type="compositionally biased region" description="Basic and acidic residues" evidence="8">
    <location>
        <begin position="446"/>
        <end position="461"/>
    </location>
</feature>
<feature type="compositionally biased region" description="Polar residues" evidence="8">
    <location>
        <begin position="1506"/>
        <end position="1517"/>
    </location>
</feature>
<feature type="compositionally biased region" description="Basic and acidic residues" evidence="8">
    <location>
        <begin position="1387"/>
        <end position="1423"/>
    </location>
</feature>
<dbReference type="FunFam" id="3.10.20.360:FF:000002">
    <property type="entry name" value="Patronin, isoform M"/>
    <property type="match status" value="1"/>
</dbReference>
<feature type="compositionally biased region" description="Polar residues" evidence="8">
    <location>
        <begin position="491"/>
        <end position="507"/>
    </location>
</feature>
<feature type="compositionally biased region" description="Polar residues" evidence="8">
    <location>
        <begin position="624"/>
        <end position="648"/>
    </location>
</feature>
<comment type="domain">
    <text evidence="6">The CKK domain binds microtubules.</text>
</comment>
<keyword evidence="2" id="KW-0963">Cytoplasm</keyword>
<feature type="compositionally biased region" description="Low complexity" evidence="8">
    <location>
        <begin position="944"/>
        <end position="955"/>
    </location>
</feature>
<dbReference type="RefSeq" id="XP_037895533.1">
    <property type="nucleotide sequence ID" value="XM_038039605.1"/>
</dbReference>
<comment type="similarity">
    <text evidence="6">Belongs to the CAMSAP1 family.</text>
</comment>
<dbReference type="InterPro" id="IPR038209">
    <property type="entry name" value="CKK_dom_sf"/>
</dbReference>
<feature type="domain" description="CKK" evidence="10">
    <location>
        <begin position="1658"/>
        <end position="1792"/>
    </location>
</feature>
<keyword evidence="11" id="KW-1185">Reference proteome</keyword>
<feature type="compositionally biased region" description="Basic residues" evidence="8">
    <location>
        <begin position="1196"/>
        <end position="1208"/>
    </location>
</feature>
<dbReference type="GO" id="GO:0051011">
    <property type="term" value="F:microtubule minus-end binding"/>
    <property type="evidence" value="ECO:0007669"/>
    <property type="project" value="TreeGrafter"/>
</dbReference>
<proteinExistence type="inferred from homology"/>
<dbReference type="Gene3D" id="1.10.418.10">
    <property type="entry name" value="Calponin-like domain"/>
    <property type="match status" value="1"/>
</dbReference>
<evidence type="ECO:0000256" key="6">
    <source>
        <dbReference type="PROSITE-ProRule" id="PRU00841"/>
    </source>
</evidence>
<evidence type="ECO:0000259" key="10">
    <source>
        <dbReference type="PROSITE" id="PS51508"/>
    </source>
</evidence>
<feature type="compositionally biased region" description="Polar residues" evidence="8">
    <location>
        <begin position="864"/>
        <end position="874"/>
    </location>
</feature>
<dbReference type="Pfam" id="PF08683">
    <property type="entry name" value="CAMSAP_CKK"/>
    <property type="match status" value="1"/>
</dbReference>
<feature type="domain" description="Calponin-homology (CH)" evidence="9">
    <location>
        <begin position="155"/>
        <end position="287"/>
    </location>
</feature>
<feature type="region of interest" description="Disordered" evidence="8">
    <location>
        <begin position="1304"/>
        <end position="1349"/>
    </location>
</feature>
<feature type="region of interest" description="Disordered" evidence="8">
    <location>
        <begin position="547"/>
        <end position="651"/>
    </location>
</feature>
<accession>A0A9C6DXR7</accession>
<evidence type="ECO:0000256" key="5">
    <source>
        <dbReference type="ARBA" id="ARBA00023212"/>
    </source>
</evidence>
<dbReference type="GO" id="GO:0007026">
    <property type="term" value="P:negative regulation of microtubule depolymerization"/>
    <property type="evidence" value="ECO:0007669"/>
    <property type="project" value="TreeGrafter"/>
</dbReference>
<sequence>MDETLEIRQARHRASVKWLLSKAYNNRVPDNLKEPFYRDHENQERLKPKIIVDLGNATLYCQTLSNLYSDPNYQSLNHWSILQTLARKGVPVNESKDMPLTETVLIQTNPLRIMAHMAVIESLMLLFAKEIASGDRVNNAIKRISGSNYQSPAGANTEQTLLSWVSYTCSALKKRVERDISTGVTDEQGKRLQTPDIPPVRDFQDLCDGICLALLLSYYCPKAVQWTDVRINYLPAVEDSIHNVLIVSNFSERHLPYNVFHMLPEDITYMRGSMKLNLLVLLADLFNLFEIHPANCVNYPGMDSLEVIAKQNAGANEHGFYHRRGLTMPTVTPIPDLRSDLDQPTGSPTTRPQFQVTYTNSSSGFIHKPVPQTIQQQQQPPPQPQISSQQLQQSDYHINVENTHYDNEAFIVHKSRGITTLSSMHMQQQQQQQQQDPLMPARLRQAKEKNNHETKADERGDNVPAGRPSNWDQNRRPSYAGRRSRRNSSSEDSQLTIENFGGSQDQLNAIDRFERERDRERKLSNTTIEPVAAVRSSIIDARGTLQLGYDTDSGSEKQDHDTEKQQQQQQEQQQTLKRQPSYDNVSLAGNSQSRTSMTSTNNNQTQKHSNSPDITDEPPRDPNATLTRKSSNASMHMKSSNWQNNQNDLFDDDTRSLDSAYKLSNMRMKLEEKRRRIETALMRYQEKMSQDDLEGDYMKWETMSNDSKRTSDIDPNELDKYQQIAIMNMNLQDLQHDIQRLASQQAQQMQAQQLLQAQQIANMLNQQQQNFGSQQHLADPYSPRPLSHQANYGSSPHLPQAFNNSGLNPYSRPPSRDPYQQQQMPPAMPLQFINDAGQYMYAQQQPVPQYNAIPMHYNVSADNNAVPYNNSNHTYIGGPPTYSNQTHQQQQQQQQQQPHPTYIPRQSVYDDYIPPQSMMVREPNMSPQPNNYYVHEQQPPPLSQPQLQSGSQQYSNQRRTWAQSSFDHSQMIDVNAWQTPRKSQPPPSQRSDDGSSAWGSPQMDSNMQHQQQRSSIQQNGDSQTYPIHSSPIHSQRVPAGGGVNNVQRQHSMTNLRENIRSPNVATPKASSAPTPPDDVMAPQSICFIGDEDDVDELDRSLLEKMQNTGLSEYSFPIHHNQQHQQQQCFERNNSAEDYNEMMPQKLNITSGNLTYRIPSPQRPHLHANSFQDPRASDRNTNEKGFYISFDDDQPKRPKPPLRAKRSPKKEKSMDSVDHQVSPKVDINSFYEDGIGVIVEPKLRPKIYNHRNAEINATGSQKLNLNNNSGKATYNKYTDSPIQLSQVMAMGNNDNKNEHAKLINNSHNNHNIDCSQLQTPPPTPKQAITASPTLQRKSSPVITRQQLADSKSQALVIGTDVSSLDPESVDEMERRKEKIMLMSLQRRQQQEEAKERKEQEAARKRELEREKEEEKQRKKEEQMARRAAILEQHRLKKALEEAEREGKTLDHRSDLMHKPVSQTTVTRTRTQKSTRPRPKTIHVDDGSVDISEASSISSRGKKGSSSNITGYGQLSSNSMRRDYYRGSQDSLTVKESPDEYPSTSSTPIGRRGSYKLSKEPNVVERGRTLSRISVAKGSSLNFRGRKSNSLMNLCDSGIGRATPPRRAPSPGMATLSRQMPSPSGPGSLPPGLISKRRGMDDGSSDVSSSTPNSMMDYSGPKLYKQPAAKSNRGIILNAVEYCVFPGAVNREAKQKVLEKIARSEAKHFLILFRDAGCQFRALYSYTPETEQVFKLYGTGPSQVDEVMFDKFFKYNSGGKCFSQVHTKHLTVTIDAFTIHNSLWQGKKVNLPSKKDMALVI</sequence>
<dbReference type="GeneID" id="119641139"/>
<feature type="compositionally biased region" description="Polar residues" evidence="8">
    <location>
        <begin position="1325"/>
        <end position="1349"/>
    </location>
</feature>
<evidence type="ECO:0000313" key="12">
    <source>
        <dbReference type="RefSeq" id="XP_037895533.1"/>
    </source>
</evidence>
<feature type="region of interest" description="Disordered" evidence="8">
    <location>
        <begin position="917"/>
        <end position="964"/>
    </location>
</feature>
<evidence type="ECO:0000256" key="2">
    <source>
        <dbReference type="ARBA" id="ARBA00022490"/>
    </source>
</evidence>
<keyword evidence="3 6" id="KW-0493">Microtubule</keyword>
<dbReference type="Pfam" id="PF11971">
    <property type="entry name" value="CAMSAP_CH"/>
    <property type="match status" value="1"/>
</dbReference>
<feature type="region of interest" description="Disordered" evidence="8">
    <location>
        <begin position="373"/>
        <end position="392"/>
    </location>
</feature>
<dbReference type="GO" id="GO:0036449">
    <property type="term" value="C:microtubule minus-end"/>
    <property type="evidence" value="ECO:0007669"/>
    <property type="project" value="TreeGrafter"/>
</dbReference>
<dbReference type="GO" id="GO:0031122">
    <property type="term" value="P:cytoplasmic microtubule organization"/>
    <property type="evidence" value="ECO:0007669"/>
    <property type="project" value="TreeGrafter"/>
</dbReference>
<keyword evidence="5" id="KW-0206">Cytoskeleton</keyword>
<feature type="region of interest" description="Disordered" evidence="8">
    <location>
        <begin position="978"/>
        <end position="1079"/>
    </location>
</feature>
<dbReference type="InterPro" id="IPR014797">
    <property type="entry name" value="CKK_CAMSAP"/>
</dbReference>
<comment type="subcellular location">
    <subcellularLocation>
        <location evidence="1">Cytoplasm</location>
        <location evidence="1">Cytoskeleton</location>
    </subcellularLocation>
</comment>
<feature type="compositionally biased region" description="Basic residues" evidence="8">
    <location>
        <begin position="1468"/>
        <end position="1479"/>
    </location>
</feature>
<feature type="compositionally biased region" description="Low complexity" evidence="8">
    <location>
        <begin position="1487"/>
        <end position="1505"/>
    </location>
</feature>
<feature type="compositionally biased region" description="Polar residues" evidence="8">
    <location>
        <begin position="575"/>
        <end position="589"/>
    </location>
</feature>
<evidence type="ECO:0000313" key="11">
    <source>
        <dbReference type="Proteomes" id="UP000092443"/>
    </source>
</evidence>
<feature type="region of interest" description="Disordered" evidence="8">
    <location>
        <begin position="770"/>
        <end position="823"/>
    </location>
</feature>
<dbReference type="InterPro" id="IPR001715">
    <property type="entry name" value="CH_dom"/>
</dbReference>
<feature type="compositionally biased region" description="Polar residues" evidence="8">
    <location>
        <begin position="1044"/>
        <end position="1064"/>
    </location>
</feature>
<feature type="compositionally biased region" description="Low complexity" evidence="8">
    <location>
        <begin position="1619"/>
        <end position="1631"/>
    </location>
</feature>
<organism evidence="11 12">
    <name type="scientific">Glossina fuscipes</name>
    <dbReference type="NCBI Taxonomy" id="7396"/>
    <lineage>
        <taxon>Eukaryota</taxon>
        <taxon>Metazoa</taxon>
        <taxon>Ecdysozoa</taxon>
        <taxon>Arthropoda</taxon>
        <taxon>Hexapoda</taxon>
        <taxon>Insecta</taxon>
        <taxon>Pterygota</taxon>
        <taxon>Neoptera</taxon>
        <taxon>Endopterygota</taxon>
        <taxon>Diptera</taxon>
        <taxon>Brachycera</taxon>
        <taxon>Muscomorpha</taxon>
        <taxon>Hippoboscoidea</taxon>
        <taxon>Glossinidae</taxon>
        <taxon>Glossina</taxon>
    </lineage>
</organism>
<feature type="compositionally biased region" description="Basic and acidic residues" evidence="8">
    <location>
        <begin position="554"/>
        <end position="564"/>
    </location>
</feature>
<dbReference type="PROSITE" id="PS50021">
    <property type="entry name" value="CH"/>
    <property type="match status" value="1"/>
</dbReference>
<evidence type="ECO:0000256" key="7">
    <source>
        <dbReference type="SAM" id="Coils"/>
    </source>
</evidence>
<dbReference type="PROSITE" id="PS51508">
    <property type="entry name" value="CKK"/>
    <property type="match status" value="1"/>
</dbReference>
<reference evidence="12" key="1">
    <citation type="submission" date="2025-08" db="UniProtKB">
        <authorList>
            <consortium name="RefSeq"/>
        </authorList>
    </citation>
    <scope>IDENTIFICATION</scope>
    <source>
        <tissue evidence="12">Whole body pupa</tissue>
    </source>
</reference>
<feature type="coiled-coil region" evidence="7">
    <location>
        <begin position="663"/>
        <end position="690"/>
    </location>
</feature>
<dbReference type="SMART" id="SM01051">
    <property type="entry name" value="CAMSAP_CKK"/>
    <property type="match status" value="1"/>
</dbReference>
<dbReference type="InterPro" id="IPR036872">
    <property type="entry name" value="CH_dom_sf"/>
</dbReference>
<feature type="compositionally biased region" description="Low complexity" evidence="8">
    <location>
        <begin position="565"/>
        <end position="574"/>
    </location>
</feature>
<evidence type="ECO:0000256" key="4">
    <source>
        <dbReference type="ARBA" id="ARBA00023054"/>
    </source>
</evidence>